<sequence>MPFSWESIVSFFSPPASRDTSPSLFFNSTDSTTSQTKQGDLPMPPTSAFTASAGAPGDSSSSLAASERDYFPATSPRRRPSISSTSTASTIPSDFQRPNHPQRMHTTPPHPAGGGLDSPSAAAADEESRPPAPRRAATSAAAAAAAHGPLDPMSRQYPKPAHEPSLDELLSRPPLKWSLGHYVKSARERKAGDGLGLGQQQQEEEEQRRRRFEEAKRNLLRAKEAIDESVATRRR</sequence>
<feature type="compositionally biased region" description="Polar residues" evidence="1">
    <location>
        <begin position="18"/>
        <end position="38"/>
    </location>
</feature>
<evidence type="ECO:0000313" key="2">
    <source>
        <dbReference type="EMBL" id="KAK4106614.1"/>
    </source>
</evidence>
<organism evidence="2 3">
    <name type="scientific">Parathielavia hyrcaniae</name>
    <dbReference type="NCBI Taxonomy" id="113614"/>
    <lineage>
        <taxon>Eukaryota</taxon>
        <taxon>Fungi</taxon>
        <taxon>Dikarya</taxon>
        <taxon>Ascomycota</taxon>
        <taxon>Pezizomycotina</taxon>
        <taxon>Sordariomycetes</taxon>
        <taxon>Sordariomycetidae</taxon>
        <taxon>Sordariales</taxon>
        <taxon>Chaetomiaceae</taxon>
        <taxon>Parathielavia</taxon>
    </lineage>
</organism>
<feature type="compositionally biased region" description="Low complexity" evidence="1">
    <location>
        <begin position="134"/>
        <end position="146"/>
    </location>
</feature>
<gene>
    <name evidence="2" type="ORF">N658DRAFT_503044</name>
</gene>
<comment type="caution">
    <text evidence="2">The sequence shown here is derived from an EMBL/GenBank/DDBJ whole genome shotgun (WGS) entry which is preliminary data.</text>
</comment>
<evidence type="ECO:0000313" key="3">
    <source>
        <dbReference type="Proteomes" id="UP001305647"/>
    </source>
</evidence>
<dbReference type="Proteomes" id="UP001305647">
    <property type="component" value="Unassembled WGS sequence"/>
</dbReference>
<evidence type="ECO:0000256" key="1">
    <source>
        <dbReference type="SAM" id="MobiDB-lite"/>
    </source>
</evidence>
<protein>
    <submittedName>
        <fullName evidence="2">Uncharacterized protein</fullName>
    </submittedName>
</protein>
<dbReference type="AlphaFoldDB" id="A0AAN6QAI5"/>
<proteinExistence type="predicted"/>
<reference evidence="2" key="1">
    <citation type="journal article" date="2023" name="Mol. Phylogenet. Evol.">
        <title>Genome-scale phylogeny and comparative genomics of the fungal order Sordariales.</title>
        <authorList>
            <person name="Hensen N."/>
            <person name="Bonometti L."/>
            <person name="Westerberg I."/>
            <person name="Brannstrom I.O."/>
            <person name="Guillou S."/>
            <person name="Cros-Aarteil S."/>
            <person name="Calhoun S."/>
            <person name="Haridas S."/>
            <person name="Kuo A."/>
            <person name="Mondo S."/>
            <person name="Pangilinan J."/>
            <person name="Riley R."/>
            <person name="LaButti K."/>
            <person name="Andreopoulos B."/>
            <person name="Lipzen A."/>
            <person name="Chen C."/>
            <person name="Yan M."/>
            <person name="Daum C."/>
            <person name="Ng V."/>
            <person name="Clum A."/>
            <person name="Steindorff A."/>
            <person name="Ohm R.A."/>
            <person name="Martin F."/>
            <person name="Silar P."/>
            <person name="Natvig D.O."/>
            <person name="Lalanne C."/>
            <person name="Gautier V."/>
            <person name="Ament-Velasquez S.L."/>
            <person name="Kruys A."/>
            <person name="Hutchinson M.I."/>
            <person name="Powell A.J."/>
            <person name="Barry K."/>
            <person name="Miller A.N."/>
            <person name="Grigoriev I.V."/>
            <person name="Debuchy R."/>
            <person name="Gladieux P."/>
            <person name="Hiltunen Thoren M."/>
            <person name="Johannesson H."/>
        </authorList>
    </citation>
    <scope>NUCLEOTIDE SEQUENCE</scope>
    <source>
        <strain evidence="2">CBS 757.83</strain>
    </source>
</reference>
<feature type="region of interest" description="Disordered" evidence="1">
    <location>
        <begin position="12"/>
        <end position="174"/>
    </location>
</feature>
<accession>A0AAN6QAI5</accession>
<keyword evidence="3" id="KW-1185">Reference proteome</keyword>
<feature type="compositionally biased region" description="Low complexity" evidence="1">
    <location>
        <begin position="51"/>
        <end position="65"/>
    </location>
</feature>
<reference evidence="2" key="2">
    <citation type="submission" date="2023-05" db="EMBL/GenBank/DDBJ databases">
        <authorList>
            <consortium name="Lawrence Berkeley National Laboratory"/>
            <person name="Steindorff A."/>
            <person name="Hensen N."/>
            <person name="Bonometti L."/>
            <person name="Westerberg I."/>
            <person name="Brannstrom I.O."/>
            <person name="Guillou S."/>
            <person name="Cros-Aarteil S."/>
            <person name="Calhoun S."/>
            <person name="Haridas S."/>
            <person name="Kuo A."/>
            <person name="Mondo S."/>
            <person name="Pangilinan J."/>
            <person name="Riley R."/>
            <person name="Labutti K."/>
            <person name="Andreopoulos B."/>
            <person name="Lipzen A."/>
            <person name="Chen C."/>
            <person name="Yanf M."/>
            <person name="Daum C."/>
            <person name="Ng V."/>
            <person name="Clum A."/>
            <person name="Ohm R."/>
            <person name="Martin F."/>
            <person name="Silar P."/>
            <person name="Natvig D."/>
            <person name="Lalanne C."/>
            <person name="Gautier V."/>
            <person name="Ament-Velasquez S.L."/>
            <person name="Kruys A."/>
            <person name="Hutchinson M.I."/>
            <person name="Powell A.J."/>
            <person name="Barry K."/>
            <person name="Miller A.N."/>
            <person name="Grigoriev I.V."/>
            <person name="Debuchy R."/>
            <person name="Gladieux P."/>
            <person name="Thoren M.H."/>
            <person name="Johannesson H."/>
        </authorList>
    </citation>
    <scope>NUCLEOTIDE SEQUENCE</scope>
    <source>
        <strain evidence="2">CBS 757.83</strain>
    </source>
</reference>
<feature type="compositionally biased region" description="Low complexity" evidence="1">
    <location>
        <begin position="81"/>
        <end position="93"/>
    </location>
</feature>
<name>A0AAN6QAI5_9PEZI</name>
<feature type="region of interest" description="Disordered" evidence="1">
    <location>
        <begin position="189"/>
        <end position="212"/>
    </location>
</feature>
<dbReference type="EMBL" id="MU863624">
    <property type="protein sequence ID" value="KAK4106614.1"/>
    <property type="molecule type" value="Genomic_DNA"/>
</dbReference>